<proteinExistence type="predicted"/>
<dbReference type="AlphaFoldDB" id="A0A9P1E648"/>
<reference evidence="1" key="1">
    <citation type="submission" date="2022-07" db="EMBL/GenBank/DDBJ databases">
        <authorList>
            <person name="Macas J."/>
            <person name="Novak P."/>
            <person name="Neumann P."/>
        </authorList>
    </citation>
    <scope>NUCLEOTIDE SEQUENCE</scope>
</reference>
<comment type="caution">
    <text evidence="1">The sequence shown here is derived from an EMBL/GenBank/DDBJ whole genome shotgun (WGS) entry which is preliminary data.</text>
</comment>
<evidence type="ECO:0000313" key="1">
    <source>
        <dbReference type="EMBL" id="CAH9081200.1"/>
    </source>
</evidence>
<accession>A0A9P1E648</accession>
<keyword evidence="2" id="KW-1185">Reference proteome</keyword>
<protein>
    <submittedName>
        <fullName evidence="1">Uncharacterized protein</fullName>
    </submittedName>
</protein>
<dbReference type="Proteomes" id="UP001152484">
    <property type="component" value="Unassembled WGS sequence"/>
</dbReference>
<sequence length="329" mass="36073">MENERKTIPLVPGPHSEERNAKILSFPVEDRVYVNLVSDSQGTPPLPVEYEYLGLRRSRRHTPTAHDLNQNSHVIFVEDSGQGSEASKDDGEGTSAFVPLQVVFPVVTNNPMLPIKNATPTAATSSSTSRFVPSDHELLAMDSRRKRIPSKLPVTPLKVPKYPVPNAANTSSIPTVEHRIDAGAPSHAMHLSFSPEFCSLKDAFVMKNEMAQLQLASSAHAFDYMPPTSVIAVASAYAFQSIQASLVAAARVASLEKTFDELKKREASLVSRLDEDAKLVQELEANSSTLSAQILQLEARVKSLDAYGRKKKQEVINAACYYAWKTRGS</sequence>
<dbReference type="EMBL" id="CAMAPE010000014">
    <property type="protein sequence ID" value="CAH9081200.1"/>
    <property type="molecule type" value="Genomic_DNA"/>
</dbReference>
<name>A0A9P1E648_CUSEU</name>
<gene>
    <name evidence="1" type="ORF">CEURO_LOCUS7814</name>
</gene>
<dbReference type="OrthoDB" id="1324819at2759"/>
<evidence type="ECO:0000313" key="2">
    <source>
        <dbReference type="Proteomes" id="UP001152484"/>
    </source>
</evidence>
<organism evidence="1 2">
    <name type="scientific">Cuscuta europaea</name>
    <name type="common">European dodder</name>
    <dbReference type="NCBI Taxonomy" id="41803"/>
    <lineage>
        <taxon>Eukaryota</taxon>
        <taxon>Viridiplantae</taxon>
        <taxon>Streptophyta</taxon>
        <taxon>Embryophyta</taxon>
        <taxon>Tracheophyta</taxon>
        <taxon>Spermatophyta</taxon>
        <taxon>Magnoliopsida</taxon>
        <taxon>eudicotyledons</taxon>
        <taxon>Gunneridae</taxon>
        <taxon>Pentapetalae</taxon>
        <taxon>asterids</taxon>
        <taxon>lamiids</taxon>
        <taxon>Solanales</taxon>
        <taxon>Convolvulaceae</taxon>
        <taxon>Cuscuteae</taxon>
        <taxon>Cuscuta</taxon>
        <taxon>Cuscuta subgen. Cuscuta</taxon>
    </lineage>
</organism>